<dbReference type="EMBL" id="FO082843">
    <property type="protein sequence ID" value="CCF64597.1"/>
    <property type="molecule type" value="Genomic_DNA"/>
</dbReference>
<protein>
    <submittedName>
        <fullName evidence="2">Uncharacterized protein</fullName>
    </submittedName>
</protein>
<dbReference type="AlphaFoldDB" id="H6R4X2"/>
<organism evidence="2 3">
    <name type="scientific">Nocardia cyriacigeorgica (strain GUH-2)</name>
    <dbReference type="NCBI Taxonomy" id="1127134"/>
    <lineage>
        <taxon>Bacteria</taxon>
        <taxon>Bacillati</taxon>
        <taxon>Actinomycetota</taxon>
        <taxon>Actinomycetes</taxon>
        <taxon>Mycobacteriales</taxon>
        <taxon>Nocardiaceae</taxon>
        <taxon>Nocardia</taxon>
    </lineage>
</organism>
<gene>
    <name evidence="2" type="ordered locus">NOCYR_3834</name>
</gene>
<feature type="region of interest" description="Disordered" evidence="1">
    <location>
        <begin position="113"/>
        <end position="135"/>
    </location>
</feature>
<accession>H6R4X2</accession>
<evidence type="ECO:0000313" key="2">
    <source>
        <dbReference type="EMBL" id="CCF64597.1"/>
    </source>
</evidence>
<dbReference type="KEGG" id="ncy:NOCYR_3834"/>
<name>H6R4X2_NOCCG</name>
<reference evidence="2 3" key="1">
    <citation type="journal article" date="2012" name="J. Bacteriol.">
        <title>Genome sequence of the human- and animal-pathogenic strain Nocardia cyriacigeorgica GUH-2.</title>
        <authorList>
            <person name="Zoropogui A."/>
            <person name="Pujic P."/>
            <person name="Normand P."/>
            <person name="Barbe V."/>
            <person name="Beaman B."/>
            <person name="Beaman L."/>
            <person name="Boiron P."/>
            <person name="Colinon C."/>
            <person name="Deredjian A."/>
            <person name="Graindorge A."/>
            <person name="Mangenot S."/>
            <person name="Nazaret S."/>
            <person name="Neto M."/>
            <person name="Petit S."/>
            <person name="Roche D."/>
            <person name="Vallenet D."/>
            <person name="Rodriguez-Nava V."/>
            <person name="Richard Y."/>
            <person name="Cournoyer B."/>
            <person name="Blaha D."/>
        </authorList>
    </citation>
    <scope>NUCLEOTIDE SEQUENCE [LARGE SCALE GENOMIC DNA]</scope>
    <source>
        <strain evidence="2 3">GUH-2</strain>
    </source>
</reference>
<dbReference type="HOGENOM" id="CLU_1883593_0_0_11"/>
<evidence type="ECO:0000256" key="1">
    <source>
        <dbReference type="SAM" id="MobiDB-lite"/>
    </source>
</evidence>
<keyword evidence="3" id="KW-1185">Reference proteome</keyword>
<sequence length="135" mass="13821">MASTANTQSLSGEFICRNEAATRALPAHPDSREPAMKRSTLVLITAGMILSGAGVVEILGTDTAASGGAVHPAVVRDIQPARESPRSYPNATIHPDAATELFAMVHHPAVQQPAGGSAADGLLSTPAEAPRTYPG</sequence>
<proteinExistence type="predicted"/>
<evidence type="ECO:0000313" key="3">
    <source>
        <dbReference type="Proteomes" id="UP000008190"/>
    </source>
</evidence>
<dbReference type="Proteomes" id="UP000008190">
    <property type="component" value="Chromosome"/>
</dbReference>